<name>A0A4R6YKT2_9GAMM</name>
<reference evidence="1 2" key="1">
    <citation type="submission" date="2019-03" db="EMBL/GenBank/DDBJ databases">
        <title>Genomic Encyclopedia of Type Strains, Phase IV (KMG-IV): sequencing the most valuable type-strain genomes for metagenomic binning, comparative biology and taxonomic classification.</title>
        <authorList>
            <person name="Goeker M."/>
        </authorList>
    </citation>
    <scope>NUCLEOTIDE SEQUENCE [LARGE SCALE GENOMIC DNA]</scope>
    <source>
        <strain evidence="1 2">DSM 21667</strain>
    </source>
</reference>
<dbReference type="AlphaFoldDB" id="A0A4R6YKT2"/>
<comment type="caution">
    <text evidence="1">The sequence shown here is derived from an EMBL/GenBank/DDBJ whole genome shotgun (WGS) entry which is preliminary data.</text>
</comment>
<evidence type="ECO:0000313" key="2">
    <source>
        <dbReference type="Proteomes" id="UP000295293"/>
    </source>
</evidence>
<dbReference type="Proteomes" id="UP000295293">
    <property type="component" value="Unassembled WGS sequence"/>
</dbReference>
<proteinExistence type="predicted"/>
<protein>
    <submittedName>
        <fullName evidence="1">Uncharacterized protein</fullName>
    </submittedName>
</protein>
<evidence type="ECO:0000313" key="1">
    <source>
        <dbReference type="EMBL" id="TDR37710.1"/>
    </source>
</evidence>
<accession>A0A4R6YKT2</accession>
<gene>
    <name evidence="1" type="ORF">DFR29_1247</name>
</gene>
<sequence length="199" mass="21214">MLTNSHRDFLVLADIFSTAPCAGGGPEVKRLDRLAEPARRYLEVVAAQARAAMGHRLRTPAMRTLAAGAVLPHATAMRHARLSLVWRGLLWRSLLSLMLVLTGTMGASGRSSALGAPSPRAAHACHGAEEAPRPQSPAPFAPCCMDHVCHCGCLPMAALALVLRLHAPEPELTDSSDAPAWPLDRRPIELLRPPNPAGI</sequence>
<organism evidence="1 2">
    <name type="scientific">Tahibacter aquaticus</name>
    <dbReference type="NCBI Taxonomy" id="520092"/>
    <lineage>
        <taxon>Bacteria</taxon>
        <taxon>Pseudomonadati</taxon>
        <taxon>Pseudomonadota</taxon>
        <taxon>Gammaproteobacteria</taxon>
        <taxon>Lysobacterales</taxon>
        <taxon>Rhodanobacteraceae</taxon>
        <taxon>Tahibacter</taxon>
    </lineage>
</organism>
<dbReference type="EMBL" id="SNZH01000024">
    <property type="protein sequence ID" value="TDR37710.1"/>
    <property type="molecule type" value="Genomic_DNA"/>
</dbReference>
<keyword evidence="2" id="KW-1185">Reference proteome</keyword>